<dbReference type="EMBL" id="JACWLN010000002">
    <property type="protein sequence ID" value="MBD1260378.1"/>
    <property type="molecule type" value="Genomic_DNA"/>
</dbReference>
<evidence type="ECO:0000313" key="4">
    <source>
        <dbReference type="Proteomes" id="UP000245667"/>
    </source>
</evidence>
<name>A0A316E622_9FLAO</name>
<organism evidence="3 4">
    <name type="scientific">Maribacter polysiphoniae</name>
    <dbReference type="NCBI Taxonomy" id="429344"/>
    <lineage>
        <taxon>Bacteria</taxon>
        <taxon>Pseudomonadati</taxon>
        <taxon>Bacteroidota</taxon>
        <taxon>Flavobacteriia</taxon>
        <taxon>Flavobacteriales</taxon>
        <taxon>Flavobacteriaceae</taxon>
        <taxon>Maribacter</taxon>
    </lineage>
</organism>
<evidence type="ECO:0000313" key="3">
    <source>
        <dbReference type="EMBL" id="PWK25841.1"/>
    </source>
</evidence>
<accession>A0A316E622</accession>
<feature type="signal peptide" evidence="1">
    <location>
        <begin position="1"/>
        <end position="30"/>
    </location>
</feature>
<evidence type="ECO:0000256" key="1">
    <source>
        <dbReference type="SAM" id="SignalP"/>
    </source>
</evidence>
<feature type="chain" id="PRO_5016429502" evidence="1">
    <location>
        <begin position="31"/>
        <end position="304"/>
    </location>
</feature>
<dbReference type="Proteomes" id="UP000245667">
    <property type="component" value="Unassembled WGS sequence"/>
</dbReference>
<keyword evidence="1" id="KW-0732">Signal</keyword>
<protein>
    <submittedName>
        <fullName evidence="3">Uncharacterized protein</fullName>
    </submittedName>
</protein>
<evidence type="ECO:0000313" key="5">
    <source>
        <dbReference type="Proteomes" id="UP000651837"/>
    </source>
</evidence>
<keyword evidence="5" id="KW-1185">Reference proteome</keyword>
<dbReference type="Proteomes" id="UP000651837">
    <property type="component" value="Unassembled WGS sequence"/>
</dbReference>
<sequence length="304" mass="34786">MKPHRAILNKRLLAVWLLLFTVATSVDLYAQEPEEDEIDLLLDELFFNEQQFIDDILNAFNTYNFIYVNTSFYNNTFFSGRDSGIDQFSIVPQVSYYNSSGFNVSVSGILYETFEPNWDYTNVSVGYFNTMGKDKRVTYNAEYTRFFYADGWDTFTNSLSLGVGLRTKKRNLGTTLGISYLFGTDGSFQISSRTYANITIARQKKSVVKFRPKINFLIAQQTIALEQLNAQVTEPSTEIIYDDIFDLLNTQINLPFSISTKSWDFEAGYNINLPSPVKSETDLKTTGFFNLSVGYLLDLDKKTL</sequence>
<dbReference type="EMBL" id="QGGQ01000001">
    <property type="protein sequence ID" value="PWK25841.1"/>
    <property type="molecule type" value="Genomic_DNA"/>
</dbReference>
<comment type="caution">
    <text evidence="3">The sequence shown here is derived from an EMBL/GenBank/DDBJ whole genome shotgun (WGS) entry which is preliminary data.</text>
</comment>
<gene>
    <name evidence="2" type="ORF">HZY62_07250</name>
    <name evidence="3" type="ORF">LX92_00585</name>
</gene>
<dbReference type="OrthoDB" id="1115642at2"/>
<proteinExistence type="predicted"/>
<reference evidence="2 5" key="2">
    <citation type="submission" date="2020-07" db="EMBL/GenBank/DDBJ databases">
        <title>The draft genome sequence of Maribacter polysiphoniae KCTC 22021.</title>
        <authorList>
            <person name="Mu L."/>
        </authorList>
    </citation>
    <scope>NUCLEOTIDE SEQUENCE [LARGE SCALE GENOMIC DNA]</scope>
    <source>
        <strain evidence="2 5">KCTC 22021</strain>
    </source>
</reference>
<dbReference type="RefSeq" id="WP_109648756.1">
    <property type="nucleotide sequence ID" value="NZ_JACWLN010000002.1"/>
</dbReference>
<evidence type="ECO:0000313" key="2">
    <source>
        <dbReference type="EMBL" id="MBD1260378.1"/>
    </source>
</evidence>
<dbReference type="AlphaFoldDB" id="A0A316E622"/>
<reference evidence="3 4" key="1">
    <citation type="submission" date="2018-05" db="EMBL/GenBank/DDBJ databases">
        <title>Genomic Encyclopedia of Archaeal and Bacterial Type Strains, Phase II (KMG-II): from individual species to whole genera.</title>
        <authorList>
            <person name="Goeker M."/>
        </authorList>
    </citation>
    <scope>NUCLEOTIDE SEQUENCE [LARGE SCALE GENOMIC DNA]</scope>
    <source>
        <strain evidence="3 4">DSM 23514</strain>
    </source>
</reference>